<feature type="repeat" description="Solcar" evidence="6">
    <location>
        <begin position="939"/>
        <end position="1032"/>
    </location>
</feature>
<evidence type="ECO:0000256" key="2">
    <source>
        <dbReference type="ARBA" id="ARBA00006375"/>
    </source>
</evidence>
<keyword evidence="8" id="KW-1133">Transmembrane helix</keyword>
<evidence type="ECO:0000256" key="5">
    <source>
        <dbReference type="ARBA" id="ARBA00023136"/>
    </source>
</evidence>
<dbReference type="Gene3D" id="1.50.40.10">
    <property type="entry name" value="Mitochondrial carrier domain"/>
    <property type="match status" value="2"/>
</dbReference>
<feature type="repeat" description="Solcar" evidence="6">
    <location>
        <begin position="1041"/>
        <end position="1128"/>
    </location>
</feature>
<evidence type="ECO:0000256" key="1">
    <source>
        <dbReference type="ARBA" id="ARBA00004141"/>
    </source>
</evidence>
<feature type="transmembrane region" description="Helical" evidence="8">
    <location>
        <begin position="676"/>
        <end position="704"/>
    </location>
</feature>
<feature type="region of interest" description="Disordered" evidence="7">
    <location>
        <begin position="1244"/>
        <end position="1276"/>
    </location>
</feature>
<evidence type="ECO:0000256" key="6">
    <source>
        <dbReference type="PROSITE-ProRule" id="PRU00282"/>
    </source>
</evidence>
<dbReference type="Pfam" id="PF00153">
    <property type="entry name" value="Mito_carr"/>
    <property type="match status" value="6"/>
</dbReference>
<dbReference type="Proteomes" id="UP000095280">
    <property type="component" value="Unplaced"/>
</dbReference>
<evidence type="ECO:0000256" key="9">
    <source>
        <dbReference type="SAM" id="SignalP"/>
    </source>
</evidence>
<organism evidence="10 11">
    <name type="scientific">Macrostomum lignano</name>
    <dbReference type="NCBI Taxonomy" id="282301"/>
    <lineage>
        <taxon>Eukaryota</taxon>
        <taxon>Metazoa</taxon>
        <taxon>Spiralia</taxon>
        <taxon>Lophotrochozoa</taxon>
        <taxon>Platyhelminthes</taxon>
        <taxon>Rhabditophora</taxon>
        <taxon>Macrostomorpha</taxon>
        <taxon>Macrostomida</taxon>
        <taxon>Macrostomidae</taxon>
        <taxon>Macrostomum</taxon>
    </lineage>
</organism>
<evidence type="ECO:0000256" key="4">
    <source>
        <dbReference type="ARBA" id="ARBA00022737"/>
    </source>
</evidence>
<feature type="transmembrane region" description="Helical" evidence="8">
    <location>
        <begin position="710"/>
        <end position="733"/>
    </location>
</feature>
<feature type="transmembrane region" description="Helical" evidence="8">
    <location>
        <begin position="1894"/>
        <end position="1911"/>
    </location>
</feature>
<evidence type="ECO:0000256" key="3">
    <source>
        <dbReference type="ARBA" id="ARBA00022692"/>
    </source>
</evidence>
<feature type="compositionally biased region" description="Low complexity" evidence="7">
    <location>
        <begin position="1244"/>
        <end position="1269"/>
    </location>
</feature>
<dbReference type="PANTHER" id="PTHR24089">
    <property type="entry name" value="SOLUTE CARRIER FAMILY 25"/>
    <property type="match status" value="1"/>
</dbReference>
<keyword evidence="4" id="KW-0677">Repeat</keyword>
<dbReference type="SUPFAM" id="SSF103506">
    <property type="entry name" value="Mitochondrial carrier"/>
    <property type="match status" value="2"/>
</dbReference>
<keyword evidence="5 6" id="KW-0472">Membrane</keyword>
<accession>A0A1I8GFB1</accession>
<dbReference type="InterPro" id="IPR018108">
    <property type="entry name" value="MCP_transmembrane"/>
</dbReference>
<dbReference type="GO" id="GO:0016020">
    <property type="term" value="C:membrane"/>
    <property type="evidence" value="ECO:0007669"/>
    <property type="project" value="UniProtKB-SubCell"/>
</dbReference>
<comment type="similarity">
    <text evidence="2">Belongs to the mitochondrial carrier (TC 2.A.29) family.</text>
</comment>
<keyword evidence="9" id="KW-0732">Signal</keyword>
<protein>
    <submittedName>
        <fullName evidence="11">MARVEL domain-containing protein</fullName>
    </submittedName>
</protein>
<feature type="repeat" description="Solcar" evidence="6">
    <location>
        <begin position="1475"/>
        <end position="1572"/>
    </location>
</feature>
<feature type="repeat" description="Solcar" evidence="6">
    <location>
        <begin position="1378"/>
        <end position="1465"/>
    </location>
</feature>
<reference evidence="11" key="1">
    <citation type="submission" date="2016-11" db="UniProtKB">
        <authorList>
            <consortium name="WormBaseParasite"/>
        </authorList>
    </citation>
    <scope>IDENTIFICATION</scope>
</reference>
<dbReference type="InterPro" id="IPR023395">
    <property type="entry name" value="MCP_dom_sf"/>
</dbReference>
<dbReference type="WBParaSite" id="maker-uti_cns_0001762-snap-gene-0.5-mRNA-1">
    <property type="protein sequence ID" value="maker-uti_cns_0001762-snap-gene-0.5-mRNA-1"/>
    <property type="gene ID" value="maker-uti_cns_0001762-snap-gene-0.5"/>
</dbReference>
<feature type="compositionally biased region" description="Low complexity" evidence="7">
    <location>
        <begin position="832"/>
        <end position="932"/>
    </location>
</feature>
<evidence type="ECO:0000256" key="8">
    <source>
        <dbReference type="SAM" id="Phobius"/>
    </source>
</evidence>
<feature type="signal peptide" evidence="9">
    <location>
        <begin position="1"/>
        <end position="25"/>
    </location>
</feature>
<feature type="repeat" description="Solcar" evidence="6">
    <location>
        <begin position="1134"/>
        <end position="1232"/>
    </location>
</feature>
<keyword evidence="10" id="KW-1185">Reference proteome</keyword>
<evidence type="ECO:0000256" key="7">
    <source>
        <dbReference type="SAM" id="MobiDB-lite"/>
    </source>
</evidence>
<evidence type="ECO:0000313" key="11">
    <source>
        <dbReference type="WBParaSite" id="maker-uti_cns_0001762-snap-gene-0.5-mRNA-1"/>
    </source>
</evidence>
<sequence>PRPFNIDLAPLLPLLVFLFALDVLGQLVGADGAQDKQGRQRQQHVVHKRHRVLGGVQQHQADVLFGPAAPRRIVDGTEQLSQLVSGLQRVDTAGGAATASRAVKLQPVLVVGPQAAPCLVQRRWRRRRWRLRRRWRWSGQLLLLRGRALAGAAVTGDSVMLQASRVGQHNYAVDFLLELRVAQADFGQVQQVHSVAGSATHAVGFDHLSLADSFRDSLRDDLLLLMLPAAAANTPSCWQLGARIRSAAVAPLKAVGAAGAARQAEGLVRYHAGAVASGASARRSVASGVVHARQTLTALDAHRIFVRSRHDLECVFDSVNPGNADAGQMEFGVEGAAAQVAAAANGQHDQVLREQQQQPVFEGAVWGEPPGHSRHQRLAEAAWRRQVRRPIGRLSAADKQLGFGLLESASLGAIAGQLSECSRGGTGERAGVKQVIEAGLFQVGADQGQQSVVGQVVLADCCTGGQQLAAGHPSGDLRSAGRVKGGSEAVVDRVHRLRRRRQDRDRQEQPQRAGYYLNALPQSPERLGKAGQQLVNQLLQTGGQAVELGAVAALLLGEILNHHRVAFHRLAGAAVAAAAAELTVLPPELPSHQPPSIMQVTVMISPPLNDNSSYEARTTTTVSEGPGIGFDRSYLTSVLGILNAIIVLAAFCMGVSCSVPTLFWSFTSAAAYSSFVAWQILMLIYLLINFVFLFISIVLCAINIEIFKGPAASAMVFALIVIGGHFGVGFLLFQKWRASGHYFHKGECGHTFSSSTATATATAQSGEPGLSQLAASQSAATNQQPATSSSNQQPANQQPANQQPPNQQPPNQPANQQPANQQPPNQQPPNQQPANQQHPTVSPTAASQPAASQLAVSQLAASQSAATQPAASQPAVSQPAATTSSHPTSSQPISSHPTSSRPTNSQPTSSQPTSSPPISSQPTSSQPISSQPMGGGRRAPDAVSAYAGFLSGATVRALLQPLDVIKIRWQLQLESISRRGDGGTYQSLPQTVGRILREEGARALWKGHVPCQVVSVLFNSVQFYTFERSGPPVRELLGGGSDFGADFVCGGISGVAAALSCHPFDTLRTRLIGQSEKNRVYSGLVHAVTHMWRSEGPRVFFQGLNSNLCMTMPQAASRFAFYKLLFGPLADRSSASAAAAGSGFLSGVLSKALVYPFDVMKKRQQVRGFEAARRAFGRVQDSGSSRTIAACASFIWRNEGLRGFYKGLGPSMLKAGLFTSTTFYFFELYRSLILSAFQPISSQPTSSQPISGQPTSNQPISSQPTSSQPMGGGRRAPDAVSAYAGFLSGATVRALLQPLDVIKIRWQLQLESISRRGDGGTYQSLPQTVGRILREEGARALWKGHVPCQVVSVLFNSVQFYTFERSGPPVRELLGGGSDFGADFVCGGISGVAAALSCHPFDTLRTRLIGQSEKNRVYSGLVHAVTHMWRSEGPRVFFQGLGPNLAMMAGQSSVHFAVYHGLRRLLNDVDGSVGSSGGDALTAGFAAGVAAKSVVYPLDVLKKRQQVRGFEAARLCFGRVQTPASRWAAAYAADMIRREGATALFKGFVPAAMKSGLVTGLTFYTYEAYVSLLLHLEPLAAHLEAVHGLDGQGGRGGIVEADKAEALALAGGPVNVHLGGDHRAEWGEHLGEFAVAKLGGQMIDEQVGSVWPGENEVAGAVLVLHRHCDGALGDGRGRDGRVGRWVRGCCATVGGENLRLVRRAARVPGGNKSGRQLQMVRRWRRRRDGHRRLKLRLRICRSRSLSANFTTMELVAPCGAVMELVIVASHRHSLTAVQSVDSILSLNMGGELDEGAAFAVAMLVAQHGDFLNAAERFEQLSNIGFGLLFGQHPDKQLAVVCERAGFVVVAKRLGSEACISQAQLTGIIRELGFHAPCRFARGLASQRRRRRRQWHLVVVLQIIWMLILLLADGLRYHGSPVHQYDGRFHCATGYRDPQEQLSHLGSGTPGPDSPSS</sequence>
<feature type="chain" id="PRO_5009319333" evidence="9">
    <location>
        <begin position="26"/>
        <end position="1956"/>
    </location>
</feature>
<keyword evidence="3 6" id="KW-0812">Transmembrane</keyword>
<feature type="repeat" description="Solcar" evidence="6">
    <location>
        <begin position="1276"/>
        <end position="1369"/>
    </location>
</feature>
<dbReference type="PROSITE" id="PS50920">
    <property type="entry name" value="SOLCAR"/>
    <property type="match status" value="6"/>
</dbReference>
<comment type="subcellular location">
    <subcellularLocation>
        <location evidence="1">Membrane</location>
        <topology evidence="1">Multi-pass membrane protein</topology>
    </subcellularLocation>
</comment>
<evidence type="ECO:0000313" key="10">
    <source>
        <dbReference type="Proteomes" id="UP000095280"/>
    </source>
</evidence>
<feature type="region of interest" description="Disordered" evidence="7">
    <location>
        <begin position="759"/>
        <end position="939"/>
    </location>
</feature>
<feature type="compositionally biased region" description="Low complexity" evidence="7">
    <location>
        <begin position="813"/>
        <end position="824"/>
    </location>
</feature>
<feature type="transmembrane region" description="Helical" evidence="8">
    <location>
        <begin position="641"/>
        <end position="664"/>
    </location>
</feature>
<proteinExistence type="inferred from homology"/>
<feature type="compositionally biased region" description="Low complexity" evidence="7">
    <location>
        <begin position="759"/>
        <end position="805"/>
    </location>
</feature>
<name>A0A1I8GFB1_9PLAT</name>